<dbReference type="PROSITE" id="PS52019">
    <property type="entry name" value="PKS_MFAS_DH"/>
    <property type="match status" value="1"/>
</dbReference>
<dbReference type="InterPro" id="IPR036291">
    <property type="entry name" value="NAD(P)-bd_dom_sf"/>
</dbReference>
<dbReference type="Pfam" id="PF21089">
    <property type="entry name" value="PKS_DH_N"/>
    <property type="match status" value="1"/>
</dbReference>
<dbReference type="SMART" id="SM00822">
    <property type="entry name" value="PKS_KR"/>
    <property type="match status" value="1"/>
</dbReference>
<keyword evidence="1" id="KW-0596">Phosphopantetheine</keyword>
<dbReference type="Proteomes" id="UP000078576">
    <property type="component" value="Unassembled WGS sequence"/>
</dbReference>
<dbReference type="SUPFAM" id="SSF53901">
    <property type="entry name" value="Thiolase-like"/>
    <property type="match status" value="1"/>
</dbReference>
<dbReference type="InterPro" id="IPR018201">
    <property type="entry name" value="Ketoacyl_synth_AS"/>
</dbReference>
<feature type="region of interest" description="N-terminal hotdog fold" evidence="6">
    <location>
        <begin position="976"/>
        <end position="1117"/>
    </location>
</feature>
<dbReference type="PROSITE" id="PS50075">
    <property type="entry name" value="CARRIER"/>
    <property type="match status" value="1"/>
</dbReference>
<dbReference type="InterPro" id="IPR057326">
    <property type="entry name" value="KR_dom"/>
</dbReference>
<keyword evidence="4" id="KW-0560">Oxidoreductase</keyword>
<dbReference type="Gene3D" id="3.40.47.10">
    <property type="match status" value="1"/>
</dbReference>
<dbReference type="InterPro" id="IPR020807">
    <property type="entry name" value="PKS_DH"/>
</dbReference>
<evidence type="ECO:0000256" key="1">
    <source>
        <dbReference type="ARBA" id="ARBA00022450"/>
    </source>
</evidence>
<dbReference type="Pfam" id="PF00698">
    <property type="entry name" value="Acyl_transf_1"/>
    <property type="match status" value="1"/>
</dbReference>
<dbReference type="InterPro" id="IPR001227">
    <property type="entry name" value="Ac_transferase_dom_sf"/>
</dbReference>
<dbReference type="InterPro" id="IPR016035">
    <property type="entry name" value="Acyl_Trfase/lysoPLipase"/>
</dbReference>
<evidence type="ECO:0000259" key="7">
    <source>
        <dbReference type="PROSITE" id="PS50075"/>
    </source>
</evidence>
<dbReference type="PANTHER" id="PTHR43775:SF20">
    <property type="entry name" value="HYBRID PKS-NRPS SYNTHETASE APDA"/>
    <property type="match status" value="1"/>
</dbReference>
<dbReference type="InterPro" id="IPR009081">
    <property type="entry name" value="PP-bd_ACP"/>
</dbReference>
<keyword evidence="3" id="KW-0808">Transferase</keyword>
<dbReference type="SMART" id="SM00826">
    <property type="entry name" value="PKS_DH"/>
    <property type="match status" value="1"/>
</dbReference>
<dbReference type="InterPro" id="IPR014043">
    <property type="entry name" value="Acyl_transferase_dom"/>
</dbReference>
<dbReference type="InterPro" id="IPR049552">
    <property type="entry name" value="PKS_DH_N"/>
</dbReference>
<dbReference type="OrthoDB" id="329835at2759"/>
<reference evidence="11" key="1">
    <citation type="submission" date="2014-12" db="EMBL/GenBank/DDBJ databases">
        <title>Genome Sequence of Valsa Canker Pathogens Uncovers a Specific Adaption of Colonization on Woody Bark.</title>
        <authorList>
            <person name="Yin Z."/>
            <person name="Liu H."/>
            <person name="Gao X."/>
            <person name="Li Z."/>
            <person name="Song N."/>
            <person name="Ke X."/>
            <person name="Dai Q."/>
            <person name="Wu Y."/>
            <person name="Sun Y."/>
            <person name="Xu J.-R."/>
            <person name="Kang Z.K."/>
            <person name="Wang L."/>
            <person name="Huang L."/>
        </authorList>
    </citation>
    <scope>NUCLEOTIDE SEQUENCE [LARGE SCALE GENOMIC DNA]</scope>
    <source>
        <strain evidence="11">SXYL134</strain>
    </source>
</reference>
<gene>
    <name evidence="10" type="ORF">VP1G_02710</name>
</gene>
<sequence length="2499" mass="275740">MNYPAPPNEPIALVGSSCRFAGGANSPSKFWELLSNPTDLSKRVPSSRFSAKGFFHQDPEYHGTTNSPHGYWLEQDHRVFDASFFNITPKEAEAIDPQQRLLLQAVYEALESAGYTMSKYAGQNVGVYAGVMTADYQTLSERDELNASQYSSTGNSRAIISNRLSYFFNFHGPSITIDTACSASLVALHQAVLSLRAREIDMACVAGANLMLTPEQFLAESDLHMLSPSGHSRMWDSKADGYARGEGIAALFIKTLSRALADGDNIQAIIRETGVNSDGRTKGITVPNPEAQKNLIQRTYMKSNLDPFSPEHRPQYFEAHGTGTPVGDPREARAIAEAFFSDTDTAHPAYGQQQLSKLLVGSVKTIIGHTEGAAGLAGVLKVVQSMNNHAVPPNLHLDTLNPNVLPFYNNLKIPTEKTRWPLPPPGQPYRASVNSFGFGGTNAHAIIERYEAPIHDKLVHLFDPKLPHSNLSLAKVASGMSRPGSASDSAIVAPLLFSAASEKSLVATVRKYLAYISSNPQVTTQQLAWHLYNHRTPHVFRVCLVPVPGKPATQPLESWIEKAEKTSLLDAGLITRSKQLQHGLRILGIFTGQGAQYATMSKGLFQTSSVYRATIEALDAVLKGCNDPPTWSLQQQILANEQNSRVGVAEVSQPLCTALQTALVDFLTSIDISFQCVVGHSSGEIAAAYAAGWLTRRDAILISYYRGRYAHLAAGTNGSKGAMMACGLSKREAEDFCSEVEYKGKIYVAASNSPTLVTLSGDVDAVTAAFNDLRSRGKFAKQLNIDTAYHSFHMLHPVEAYSKALEKCGITPPAFANTTRWVSSVYAKEAIVSEGLALGYWGENMMNPVLFQEAVTLALEQCGPFDCAIEVGPHPAMKSATKEIMKNVLKTPFPYHGLLQRGKEGGVAFAEFLGFMWANFGPSSVSIRSFIENSSQPELINSRLNDAPSYAWDHSQIYLRESRIASQYHSRQQPPHELLGVRTRDDNQFELRWRNILKLDKLPWVEGHKFQGQALLPASAYCVMALDAAKVVLNGRPASVVELQGLEFLSGITIEPDSLGVETLFTLSVVSPRHTADDNGTDILAEFTLTSVPITSFNFAPMRKNFQGKMRIILEDPALDVLPRRSESPCAETLPVNIDSFYRMMDGIGLSYTGPFKALGSIDRRFNYAEATLSLKHELDTTRLDISPATMDTCFQSTFATFSSPGDKALWTSFLPTNIERMQFNLAKCDRQLSPGELTVESHLTKFVPFHKGSAATITADLCIFDDRGQSMFQVECLTVSSFASTKPEDDHELYLHTVMDLDPEYEFVTAPIDYETPSPFLIESSERVAQFFMKKPNTSPGLVDTPPLSPTEPNTPDSTFLGDVKSLPASAMTEQQLQQFILESPYSNILEHIWESGKYNPQALPKILPSAIRVAQLLHRFRQHLGRLVQQIAHRYPRMNVLDLTFSEWAFTENVLDGLQDAFTSYRVPGDPLPQNMLHRRPSLRENKKVSFADLDLDAEPADIAALPGTYDLVVLSTSAFSKFSSSHVSIVQKIRPLMRNGGFIVLVHAEVSVFTSSFAEPHSLRQPSGSKIATSMTPEWSDVLDQSGFLPPASHSQQKHSPGLSLVIRQANGAEEIHPTNLGLADTVQEEYVLVVGQNKTGGEISQEKLSKKYLGRRMTVWSVEKVEDITQEAASACTSVLFLADLSRPVCTSMTDNALAMLKSLMQPGKAILWVTTNARHDPERAASLGLTRTLKAEIPNLIVQVLDLDKPQKSAALIVSQFVQLLVYREYLGLSDDVKEKNPISFEPELHMENGKRLIPRVLPYRPAINRLNAYRRDVSETYNTLETCVLMDNVRAANGRPQFEAHIVHDAGKHFEQSDSILIHVEYSSLWPLSIGPSQKQYFCIGKDVETDRWVAGISANVGSMVPISKARDLSSYNLDRRNLAALLLPMMSALALADWAGNFDIVLVEPDPSFLLCLRCVFPPVLATNGWGLHVWTSSSNLASDDHDVKYIHPRSSIRELKQALPRSHPVVLDFLPRGNPISQALEGLAASCFDYSRWPCSLPQFQPHPTEQAQECVSQWIPACNMSIHLSTLPSFQKLSSTFTTPAKLLSANEPMAQFTVIDWKADRLVSLPVKPIVEPRLLRPNLTYVLVGLTRDLGQSLCRLFIQHGAQNIIVVSRNPDKSPAWISELNSEGAKIRVERLDVTNLEDVKAFKAKLTQRKDMPPVGGVVNGAMVLEDRVFAKMDIDTWKRVMRPKTVGSKNLDIVFDGKLDFFIMTSSFAAIGGHAGQSNYAAANMYMNGLAANRRRRGVAGSVLNIGVIYGLGLLARKKQSIYTGLEKEGYPPISERDIHHMFLEAIVAGRPVPGQIVDLTTGLARYRVNDPNPLHWHRDRRFCHYTVGDVDDDSGPQRDSGGEQIVVELIGHANSVQEVSDIVVEHFCRYLGAAHQLPGVTGENGIAELGLDSLAAVEIRNWFYKSVGRDVAVLKIVGSTSIFSLCDEIARKIMEDRN</sequence>
<dbReference type="SMART" id="SM00823">
    <property type="entry name" value="PKS_PP"/>
    <property type="match status" value="1"/>
</dbReference>
<dbReference type="PROSITE" id="PS52004">
    <property type="entry name" value="KS3_2"/>
    <property type="match status" value="1"/>
</dbReference>
<evidence type="ECO:0000256" key="3">
    <source>
        <dbReference type="ARBA" id="ARBA00022679"/>
    </source>
</evidence>
<dbReference type="SMART" id="SM00827">
    <property type="entry name" value="PKS_AT"/>
    <property type="match status" value="1"/>
</dbReference>
<dbReference type="InterPro" id="IPR036736">
    <property type="entry name" value="ACP-like_sf"/>
</dbReference>
<feature type="active site" description="Proton donor; for dehydratase activity" evidence="6">
    <location>
        <position position="1192"/>
    </location>
</feature>
<dbReference type="EMBL" id="KN714679">
    <property type="protein sequence ID" value="KUI55300.1"/>
    <property type="molecule type" value="Genomic_DNA"/>
</dbReference>
<evidence type="ECO:0000256" key="5">
    <source>
        <dbReference type="ARBA" id="ARBA00023268"/>
    </source>
</evidence>
<dbReference type="InterPro" id="IPR016039">
    <property type="entry name" value="Thiolase-like"/>
</dbReference>
<feature type="active site" description="Proton acceptor; for dehydratase activity" evidence="6">
    <location>
        <position position="1008"/>
    </location>
</feature>
<dbReference type="SUPFAM" id="SSF52151">
    <property type="entry name" value="FabD/lysophospholipase-like"/>
    <property type="match status" value="1"/>
</dbReference>
<feature type="domain" description="Carrier" evidence="7">
    <location>
        <begin position="2415"/>
        <end position="2494"/>
    </location>
</feature>
<proteinExistence type="predicted"/>
<dbReference type="PROSITE" id="PS00012">
    <property type="entry name" value="PHOSPHOPANTETHEINE"/>
    <property type="match status" value="1"/>
</dbReference>
<evidence type="ECO:0000313" key="10">
    <source>
        <dbReference type="EMBL" id="KUI55300.1"/>
    </source>
</evidence>
<dbReference type="Pfam" id="PF16197">
    <property type="entry name" value="KAsynt_C_assoc"/>
    <property type="match status" value="1"/>
</dbReference>
<evidence type="ECO:0000256" key="6">
    <source>
        <dbReference type="PROSITE-ProRule" id="PRU01363"/>
    </source>
</evidence>
<keyword evidence="2" id="KW-0597">Phosphoprotein</keyword>
<feature type="domain" description="Ketosynthase family 3 (KS3)" evidence="8">
    <location>
        <begin position="8"/>
        <end position="449"/>
    </location>
</feature>
<protein>
    <submittedName>
        <fullName evidence="10">Nonribosomal peptide synthetase 14</fullName>
    </submittedName>
</protein>
<dbReference type="SUPFAM" id="SSF55048">
    <property type="entry name" value="Probable ACP-binding domain of malonyl-CoA ACP transacylase"/>
    <property type="match status" value="1"/>
</dbReference>
<evidence type="ECO:0000313" key="11">
    <source>
        <dbReference type="Proteomes" id="UP000078576"/>
    </source>
</evidence>
<feature type="region of interest" description="C-terminal hotdog fold" evidence="6">
    <location>
        <begin position="1133"/>
        <end position="1289"/>
    </location>
</feature>
<dbReference type="SUPFAM" id="SSF47336">
    <property type="entry name" value="ACP-like"/>
    <property type="match status" value="1"/>
</dbReference>
<dbReference type="InterPro" id="IPR013968">
    <property type="entry name" value="PKS_KR"/>
</dbReference>
<keyword evidence="11" id="KW-1185">Reference proteome</keyword>
<dbReference type="Gene3D" id="3.10.129.110">
    <property type="entry name" value="Polyketide synthase dehydratase"/>
    <property type="match status" value="1"/>
</dbReference>
<dbReference type="Gene3D" id="3.40.366.10">
    <property type="entry name" value="Malonyl-Coenzyme A Acyl Carrier Protein, domain 2"/>
    <property type="match status" value="1"/>
</dbReference>
<dbReference type="InterPro" id="IPR016036">
    <property type="entry name" value="Malonyl_transacylase_ACP-bd"/>
</dbReference>
<dbReference type="InterPro" id="IPR049900">
    <property type="entry name" value="PKS_mFAS_DH"/>
</dbReference>
<dbReference type="Pfam" id="PF02801">
    <property type="entry name" value="Ketoacyl-synt_C"/>
    <property type="match status" value="1"/>
</dbReference>
<evidence type="ECO:0000259" key="8">
    <source>
        <dbReference type="PROSITE" id="PS52004"/>
    </source>
</evidence>
<dbReference type="GO" id="GO:0016491">
    <property type="term" value="F:oxidoreductase activity"/>
    <property type="evidence" value="ECO:0007669"/>
    <property type="project" value="UniProtKB-KW"/>
</dbReference>
<dbReference type="SMART" id="SM00825">
    <property type="entry name" value="PKS_KS"/>
    <property type="match status" value="1"/>
</dbReference>
<dbReference type="InterPro" id="IPR050091">
    <property type="entry name" value="PKS_NRPS_Biosynth_Enz"/>
</dbReference>
<dbReference type="Pfam" id="PF00109">
    <property type="entry name" value="ketoacyl-synt"/>
    <property type="match status" value="1"/>
</dbReference>
<keyword evidence="5" id="KW-0511">Multifunctional enzyme</keyword>
<name>A0A194UUC3_CYTMA</name>
<dbReference type="GO" id="GO:0006633">
    <property type="term" value="P:fatty acid biosynthetic process"/>
    <property type="evidence" value="ECO:0007669"/>
    <property type="project" value="InterPro"/>
</dbReference>
<evidence type="ECO:0000256" key="4">
    <source>
        <dbReference type="ARBA" id="ARBA00023002"/>
    </source>
</evidence>
<dbReference type="PROSITE" id="PS00606">
    <property type="entry name" value="KS3_1"/>
    <property type="match status" value="1"/>
</dbReference>
<dbReference type="Gene3D" id="3.40.50.720">
    <property type="entry name" value="NAD(P)-binding Rossmann-like Domain"/>
    <property type="match status" value="2"/>
</dbReference>
<accession>A0A194UUC3</accession>
<dbReference type="GO" id="GO:0004315">
    <property type="term" value="F:3-oxoacyl-[acyl-carrier-protein] synthase activity"/>
    <property type="evidence" value="ECO:0007669"/>
    <property type="project" value="InterPro"/>
</dbReference>
<dbReference type="GO" id="GO:0004312">
    <property type="term" value="F:fatty acid synthase activity"/>
    <property type="evidence" value="ECO:0007669"/>
    <property type="project" value="TreeGrafter"/>
</dbReference>
<dbReference type="InterPro" id="IPR014030">
    <property type="entry name" value="Ketoacyl_synth_N"/>
</dbReference>
<dbReference type="GO" id="GO:0031177">
    <property type="term" value="F:phosphopantetheine binding"/>
    <property type="evidence" value="ECO:0007669"/>
    <property type="project" value="InterPro"/>
</dbReference>
<dbReference type="GO" id="GO:0044550">
    <property type="term" value="P:secondary metabolite biosynthetic process"/>
    <property type="evidence" value="ECO:0007669"/>
    <property type="project" value="UniProtKB-ARBA"/>
</dbReference>
<dbReference type="InterPro" id="IPR042104">
    <property type="entry name" value="PKS_dehydratase_sf"/>
</dbReference>
<dbReference type="InterPro" id="IPR020841">
    <property type="entry name" value="PKS_Beta-ketoAc_synthase_dom"/>
</dbReference>
<organism evidence="10 11">
    <name type="scientific">Cytospora mali</name>
    <name type="common">Apple Valsa canker fungus</name>
    <name type="synonym">Valsa mali</name>
    <dbReference type="NCBI Taxonomy" id="578113"/>
    <lineage>
        <taxon>Eukaryota</taxon>
        <taxon>Fungi</taxon>
        <taxon>Dikarya</taxon>
        <taxon>Ascomycota</taxon>
        <taxon>Pezizomycotina</taxon>
        <taxon>Sordariomycetes</taxon>
        <taxon>Sordariomycetidae</taxon>
        <taxon>Diaporthales</taxon>
        <taxon>Cytosporaceae</taxon>
        <taxon>Cytospora</taxon>
    </lineage>
</organism>
<dbReference type="Pfam" id="PF08659">
    <property type="entry name" value="KR"/>
    <property type="match status" value="1"/>
</dbReference>
<feature type="domain" description="PKS/mFAS DH" evidence="9">
    <location>
        <begin position="976"/>
        <end position="1289"/>
    </location>
</feature>
<dbReference type="FunFam" id="3.40.47.10:FF:000019">
    <property type="entry name" value="Polyketide synthase type I"/>
    <property type="match status" value="1"/>
</dbReference>
<dbReference type="InterPro" id="IPR020806">
    <property type="entry name" value="PKS_PP-bd"/>
</dbReference>
<dbReference type="Pfam" id="PF14765">
    <property type="entry name" value="PS-DH"/>
    <property type="match status" value="1"/>
</dbReference>
<dbReference type="PANTHER" id="PTHR43775">
    <property type="entry name" value="FATTY ACID SYNTHASE"/>
    <property type="match status" value="1"/>
</dbReference>
<dbReference type="InterPro" id="IPR032821">
    <property type="entry name" value="PKS_assoc"/>
</dbReference>
<dbReference type="CDD" id="cd00833">
    <property type="entry name" value="PKS"/>
    <property type="match status" value="1"/>
</dbReference>
<dbReference type="STRING" id="694573.A0A194UUC3"/>
<dbReference type="InterPro" id="IPR014031">
    <property type="entry name" value="Ketoacyl_synth_C"/>
</dbReference>
<dbReference type="InterPro" id="IPR049551">
    <property type="entry name" value="PKS_DH_C"/>
</dbReference>
<evidence type="ECO:0000256" key="2">
    <source>
        <dbReference type="ARBA" id="ARBA00022553"/>
    </source>
</evidence>
<evidence type="ECO:0000259" key="9">
    <source>
        <dbReference type="PROSITE" id="PS52019"/>
    </source>
</evidence>
<dbReference type="InterPro" id="IPR006162">
    <property type="entry name" value="Ppantetheine_attach_site"/>
</dbReference>
<dbReference type="SUPFAM" id="SSF51735">
    <property type="entry name" value="NAD(P)-binding Rossmann-fold domains"/>
    <property type="match status" value="1"/>
</dbReference>